<evidence type="ECO:0000256" key="1">
    <source>
        <dbReference type="PIRNR" id="PIRNR006444"/>
    </source>
</evidence>
<dbReference type="Gene3D" id="3.40.50.12780">
    <property type="entry name" value="N-terminal domain of ligase-like"/>
    <property type="match status" value="1"/>
</dbReference>
<dbReference type="Pfam" id="PF14535">
    <property type="entry name" value="AMP-binding_C_2"/>
    <property type="match status" value="1"/>
</dbReference>
<feature type="domain" description="AMP-dependent ligase C-terminal" evidence="3">
    <location>
        <begin position="336"/>
        <end position="429"/>
    </location>
</feature>
<dbReference type="GO" id="GO:0016874">
    <property type="term" value="F:ligase activity"/>
    <property type="evidence" value="ECO:0007669"/>
    <property type="project" value="UniProtKB-KW"/>
</dbReference>
<protein>
    <recommendedName>
        <fullName evidence="1">Phenylacetate-coenzyme A ligase</fullName>
        <ecNumber evidence="1">6.2.1.30</ecNumber>
    </recommendedName>
    <alternativeName>
        <fullName evidence="1">Phenylacetyl-CoA ligase</fullName>
    </alternativeName>
</protein>
<dbReference type="PIRSF" id="PIRSF006444">
    <property type="entry name" value="PaaK"/>
    <property type="match status" value="1"/>
</dbReference>
<dbReference type="InterPro" id="IPR000873">
    <property type="entry name" value="AMP-dep_synth/lig_dom"/>
</dbReference>
<dbReference type="CDD" id="cd05913">
    <property type="entry name" value="PaaK"/>
    <property type="match status" value="1"/>
</dbReference>
<accession>A0ABQ3R3S9</accession>
<dbReference type="EC" id="6.2.1.30" evidence="1"/>
<evidence type="ECO:0000313" key="5">
    <source>
        <dbReference type="Proteomes" id="UP000646738"/>
    </source>
</evidence>
<dbReference type="PANTHER" id="PTHR43439">
    <property type="entry name" value="PHENYLACETATE-COENZYME A LIGASE"/>
    <property type="match status" value="1"/>
</dbReference>
<keyword evidence="5" id="KW-1185">Reference proteome</keyword>
<dbReference type="InterPro" id="IPR028154">
    <property type="entry name" value="AMP-dep_Lig_C"/>
</dbReference>
<keyword evidence="1 4" id="KW-0436">Ligase</keyword>
<comment type="function">
    <text evidence="1">Catalyzes the activation of phenylacetic acid (PA) to phenylacetyl-CoA (PA-CoA).</text>
</comment>
<name>A0ABQ3R3S9_STRRR</name>
<comment type="pathway">
    <text evidence="1">Aromatic compound metabolism; phenylacetate degradation.</text>
</comment>
<dbReference type="InterPro" id="IPR051414">
    <property type="entry name" value="Adenylate-forming_Reductase"/>
</dbReference>
<evidence type="ECO:0000313" key="4">
    <source>
        <dbReference type="EMBL" id="GHI50517.1"/>
    </source>
</evidence>
<dbReference type="InterPro" id="IPR045851">
    <property type="entry name" value="AMP-bd_C_sf"/>
</dbReference>
<dbReference type="InterPro" id="IPR011880">
    <property type="entry name" value="PA_CoA_ligase"/>
</dbReference>
<keyword evidence="1" id="KW-0547">Nucleotide-binding</keyword>
<dbReference type="Proteomes" id="UP000646738">
    <property type="component" value="Unassembled WGS sequence"/>
</dbReference>
<comment type="catalytic activity">
    <reaction evidence="1">
        <text>2-phenylacetate + ATP + CoA = phenylacetyl-CoA + AMP + diphosphate</text>
        <dbReference type="Rhea" id="RHEA:20956"/>
        <dbReference type="ChEBI" id="CHEBI:18401"/>
        <dbReference type="ChEBI" id="CHEBI:30616"/>
        <dbReference type="ChEBI" id="CHEBI:33019"/>
        <dbReference type="ChEBI" id="CHEBI:57287"/>
        <dbReference type="ChEBI" id="CHEBI:57390"/>
        <dbReference type="ChEBI" id="CHEBI:456215"/>
        <dbReference type="EC" id="6.2.1.30"/>
    </reaction>
</comment>
<proteinExistence type="inferred from homology"/>
<feature type="domain" description="AMP-dependent synthetase/ligase" evidence="2">
    <location>
        <begin position="94"/>
        <end position="290"/>
    </location>
</feature>
<gene>
    <name evidence="4" type="ORF">Srubr_03630</name>
</gene>
<dbReference type="NCBIfam" id="TIGR02155">
    <property type="entry name" value="PA_CoA_ligase"/>
    <property type="match status" value="1"/>
</dbReference>
<sequence>MTDAADPLDAGERLGAEELRALQLERLRASLRHAYEHVPFYRESFDKAGVRPEDCRTLADLARFPFTTKADLRANYPYGMFAVPRERIRRLHASSGTTGQPTLVGYTDHDLSVWADLVARSLRAAGGRPGDVVHVAYGYGLFTGGLGAHYGAERLGCTVVPASGGMTARQVRLILDLEPSVIMVTPSYMLTLLDEFERQGVDPRGTSLRVGVFGAEPWTEPMRREIEERFAIDAVDIYGLSEVIGPGVAQECAQTKDGLHVWEDHFYPEIVDPVTGEVLPEGERGELVFTSLTKEAMPVVRYRTRDLTRLLPGTARVFRRMEKITGRSDDMVILRGVNLFPTQIEEIVLRTPGVAPHFQLRLTREGRLDALTVRVEARPDAPPQVREAAARSIVAAVKDGIGVSVRAEIVEPESLERSVGKIRRIVDLRSGGDG</sequence>
<evidence type="ECO:0000259" key="2">
    <source>
        <dbReference type="Pfam" id="PF00501"/>
    </source>
</evidence>
<dbReference type="InterPro" id="IPR042099">
    <property type="entry name" value="ANL_N_sf"/>
</dbReference>
<dbReference type="RefSeq" id="WP_189992944.1">
    <property type="nucleotide sequence ID" value="NZ_BNCB01000005.1"/>
</dbReference>
<reference evidence="5" key="1">
    <citation type="submission" date="2023-07" db="EMBL/GenBank/DDBJ databases">
        <title>Whole genome shotgun sequence of Streptomyces achromogenes subsp. rubradiris NBRC 14000.</title>
        <authorList>
            <person name="Komaki H."/>
            <person name="Tamura T."/>
        </authorList>
    </citation>
    <scope>NUCLEOTIDE SEQUENCE [LARGE SCALE GENOMIC DNA]</scope>
    <source>
        <strain evidence="5">NBRC 14000</strain>
    </source>
</reference>
<dbReference type="EMBL" id="BNEA01000001">
    <property type="protein sequence ID" value="GHI50517.1"/>
    <property type="molecule type" value="Genomic_DNA"/>
</dbReference>
<dbReference type="PANTHER" id="PTHR43439:SF1">
    <property type="entry name" value="PHENYLACETATE-COENZYME A LIGASE"/>
    <property type="match status" value="1"/>
</dbReference>
<evidence type="ECO:0000259" key="3">
    <source>
        <dbReference type="Pfam" id="PF14535"/>
    </source>
</evidence>
<dbReference type="InterPro" id="IPR049623">
    <property type="entry name" value="PA_CoA_lig_proteobact_actino"/>
</dbReference>
<organism evidence="4 5">
    <name type="scientific">Streptomyces rubradiris</name>
    <name type="common">Streptomyces achromogenes subsp. rubradiris</name>
    <dbReference type="NCBI Taxonomy" id="285531"/>
    <lineage>
        <taxon>Bacteria</taxon>
        <taxon>Bacillati</taxon>
        <taxon>Actinomycetota</taxon>
        <taxon>Actinomycetes</taxon>
        <taxon>Kitasatosporales</taxon>
        <taxon>Streptomycetaceae</taxon>
        <taxon>Streptomyces</taxon>
    </lineage>
</organism>
<dbReference type="SUPFAM" id="SSF56801">
    <property type="entry name" value="Acetyl-CoA synthetase-like"/>
    <property type="match status" value="1"/>
</dbReference>
<dbReference type="Pfam" id="PF00501">
    <property type="entry name" value="AMP-binding"/>
    <property type="match status" value="1"/>
</dbReference>
<dbReference type="Gene3D" id="3.30.300.30">
    <property type="match status" value="1"/>
</dbReference>
<comment type="caution">
    <text evidence="4">The sequence shown here is derived from an EMBL/GenBank/DDBJ whole genome shotgun (WGS) entry which is preliminary data.</text>
</comment>
<comment type="similarity">
    <text evidence="1">Belongs to the phenylacetyl-CoA ligase family.</text>
</comment>